<sequence>MARWGSIDVTQLRAFARALGKLSGPEMDRLCINCSKALAARLLALVIPKTPVGKYPPGSGKKGGTLRRGWGAKSAGAAAGYANSLSVMKAGNIYTVEIRNPVEYASYVEFGHRTVNGGWSEGRYMLTISEERLKTIAPAVLESMVLKKLREACDV</sequence>
<evidence type="ECO:0000313" key="1">
    <source>
        <dbReference type="EMBL" id="CUQ20719.1"/>
    </source>
</evidence>
<dbReference type="RefSeq" id="WP_055246101.1">
    <property type="nucleotide sequence ID" value="NZ_CABIWA010000027.1"/>
</dbReference>
<dbReference type="Pfam" id="PF04883">
    <property type="entry name" value="HK97-gp10_like"/>
    <property type="match status" value="1"/>
</dbReference>
<gene>
    <name evidence="1" type="ORF">ERS852551_03539</name>
</gene>
<organism evidence="1 2">
    <name type="scientific">Anaerotruncus colihominis</name>
    <dbReference type="NCBI Taxonomy" id="169435"/>
    <lineage>
        <taxon>Bacteria</taxon>
        <taxon>Bacillati</taxon>
        <taxon>Bacillota</taxon>
        <taxon>Clostridia</taxon>
        <taxon>Eubacteriales</taxon>
        <taxon>Oscillospiraceae</taxon>
        <taxon>Anaerotruncus</taxon>
    </lineage>
</organism>
<protein>
    <recommendedName>
        <fullName evidence="3">HK97 gp10 family phage protein</fullName>
    </recommendedName>
</protein>
<dbReference type="InterPro" id="IPR010064">
    <property type="entry name" value="HK97-gp10_tail"/>
</dbReference>
<dbReference type="OrthoDB" id="1850874at2"/>
<dbReference type="EMBL" id="CZBE01000036">
    <property type="protein sequence ID" value="CUQ20719.1"/>
    <property type="molecule type" value="Genomic_DNA"/>
</dbReference>
<accession>A0A174UP22</accession>
<evidence type="ECO:0000313" key="2">
    <source>
        <dbReference type="Proteomes" id="UP000095765"/>
    </source>
</evidence>
<name>A0A174UP22_9FIRM</name>
<reference evidence="1 2" key="1">
    <citation type="submission" date="2015-09" db="EMBL/GenBank/DDBJ databases">
        <authorList>
            <consortium name="Pathogen Informatics"/>
        </authorList>
    </citation>
    <scope>NUCLEOTIDE SEQUENCE [LARGE SCALE GENOMIC DNA]</scope>
    <source>
        <strain evidence="1 2">2789STDY5834939</strain>
    </source>
</reference>
<dbReference type="Proteomes" id="UP000095765">
    <property type="component" value="Unassembled WGS sequence"/>
</dbReference>
<dbReference type="AlphaFoldDB" id="A0A174UP22"/>
<proteinExistence type="predicted"/>
<evidence type="ECO:0008006" key="3">
    <source>
        <dbReference type="Google" id="ProtNLM"/>
    </source>
</evidence>